<name>A0A363NPK2_9SPHI</name>
<evidence type="ECO:0000313" key="1">
    <source>
        <dbReference type="EMBL" id="PUV22726.1"/>
    </source>
</evidence>
<dbReference type="OrthoDB" id="704596at2"/>
<protein>
    <submittedName>
        <fullName evidence="1">Uncharacterized protein</fullName>
    </submittedName>
</protein>
<dbReference type="AlphaFoldDB" id="A0A363NPK2"/>
<evidence type="ECO:0000313" key="2">
    <source>
        <dbReference type="Proteomes" id="UP000250831"/>
    </source>
</evidence>
<comment type="caution">
    <text evidence="1">The sequence shown here is derived from an EMBL/GenBank/DDBJ whole genome shotgun (WGS) entry which is preliminary data.</text>
</comment>
<dbReference type="PROSITE" id="PS51257">
    <property type="entry name" value="PROKAR_LIPOPROTEIN"/>
    <property type="match status" value="1"/>
</dbReference>
<accession>A0A363NPK2</accession>
<dbReference type="RefSeq" id="WP_108635754.1">
    <property type="nucleotide sequence ID" value="NZ_QCXX01000006.1"/>
</dbReference>
<keyword evidence="2" id="KW-1185">Reference proteome</keyword>
<organism evidence="1 2">
    <name type="scientific">Sphingobacterium athyrii</name>
    <dbReference type="NCBI Taxonomy" id="2152717"/>
    <lineage>
        <taxon>Bacteria</taxon>
        <taxon>Pseudomonadati</taxon>
        <taxon>Bacteroidota</taxon>
        <taxon>Sphingobacteriia</taxon>
        <taxon>Sphingobacteriales</taxon>
        <taxon>Sphingobacteriaceae</taxon>
        <taxon>Sphingobacterium</taxon>
    </lineage>
</organism>
<proteinExistence type="predicted"/>
<gene>
    <name evidence="1" type="ORF">DCO56_21260</name>
</gene>
<dbReference type="Proteomes" id="UP000250831">
    <property type="component" value="Unassembled WGS sequence"/>
</dbReference>
<reference evidence="1 2" key="1">
    <citation type="submission" date="2018-04" db="EMBL/GenBank/DDBJ databases">
        <title>Sphingobacterium sp. M46 Genome.</title>
        <authorList>
            <person name="Cheng J."/>
            <person name="Li Y."/>
        </authorList>
    </citation>
    <scope>NUCLEOTIDE SEQUENCE [LARGE SCALE GENOMIC DNA]</scope>
    <source>
        <strain evidence="1 2">M46</strain>
    </source>
</reference>
<dbReference type="EMBL" id="QCXX01000006">
    <property type="protein sequence ID" value="PUV22726.1"/>
    <property type="molecule type" value="Genomic_DNA"/>
</dbReference>
<sequence>MKRLSAAFIVFLTLIISSCQKGEHVEIFQKFTNVFIKDLSMLTGPDKGKLLIDDQTISISNNETVKIIPGQKKFTLLDSMGNILFNDTLSIGDNTDTLQYVKISDDIPPSLIKMKAETRVEGKLKIRIVNGNKELNTLLGGEKFHLVFYHVVERLSGPPSRRKIVYSATGDTIKNIGKTLPADYQLLTLPSADVLFNYGFYGRAQILKEDFKPLLINGMEAYYGYSIDYHNYGVLTSFTTNNSGAANSPAANIPTYWEFAGLEVAFGN</sequence>